<comment type="caution">
    <text evidence="2">The sequence shown here is derived from an EMBL/GenBank/DDBJ whole genome shotgun (WGS) entry which is preliminary data.</text>
</comment>
<accession>A0A323UMF6</accession>
<evidence type="ECO:0000313" key="2">
    <source>
        <dbReference type="EMBL" id="PZA13571.1"/>
    </source>
</evidence>
<name>A0A323UMF6_RHOPL</name>
<dbReference type="EMBL" id="QKQS01000006">
    <property type="protein sequence ID" value="PZA13571.1"/>
    <property type="molecule type" value="Genomic_DNA"/>
</dbReference>
<reference evidence="2 3" key="1">
    <citation type="submission" date="2018-06" db="EMBL/GenBank/DDBJ databases">
        <title>Draft Whole-Genome Sequence of the purple photosynthetic bacterium Rhodospeudomonas palustris XCP.</title>
        <authorList>
            <person name="Rayyan A."/>
            <person name="Meyer T.E."/>
            <person name="Kyndt J.A."/>
        </authorList>
    </citation>
    <scope>NUCLEOTIDE SEQUENCE [LARGE SCALE GENOMIC DNA]</scope>
    <source>
        <strain evidence="2 3">XCP</strain>
    </source>
</reference>
<dbReference type="Proteomes" id="UP000248134">
    <property type="component" value="Unassembled WGS sequence"/>
</dbReference>
<protein>
    <submittedName>
        <fullName evidence="2">Uncharacterized protein</fullName>
    </submittedName>
</protein>
<proteinExistence type="predicted"/>
<gene>
    <name evidence="2" type="ORF">DNX69_04210</name>
</gene>
<evidence type="ECO:0000313" key="3">
    <source>
        <dbReference type="Proteomes" id="UP000248134"/>
    </source>
</evidence>
<feature type="compositionally biased region" description="Basic and acidic residues" evidence="1">
    <location>
        <begin position="14"/>
        <end position="28"/>
    </location>
</feature>
<dbReference type="AlphaFoldDB" id="A0A323UMF6"/>
<organism evidence="2 3">
    <name type="scientific">Rhodopseudomonas palustris</name>
    <dbReference type="NCBI Taxonomy" id="1076"/>
    <lineage>
        <taxon>Bacteria</taxon>
        <taxon>Pseudomonadati</taxon>
        <taxon>Pseudomonadota</taxon>
        <taxon>Alphaproteobacteria</taxon>
        <taxon>Hyphomicrobiales</taxon>
        <taxon>Nitrobacteraceae</taxon>
        <taxon>Rhodopseudomonas</taxon>
    </lineage>
</organism>
<feature type="region of interest" description="Disordered" evidence="1">
    <location>
        <begin position="1"/>
        <end position="29"/>
    </location>
</feature>
<sequence length="77" mass="7723">MTSAGAGQRPATSRKGDGPHAHAADQGREMAMTFAQMRTSTRTVGSKACATFAASSDILQPEMSAAVPAAVACAIVG</sequence>
<evidence type="ECO:0000256" key="1">
    <source>
        <dbReference type="SAM" id="MobiDB-lite"/>
    </source>
</evidence>